<protein>
    <submittedName>
        <fullName evidence="2">Uncharacterized protein</fullName>
    </submittedName>
</protein>
<proteinExistence type="predicted"/>
<sequence length="280" mass="31641">MEHCCKEGPYRELQCLPGAHMEHLCLVGTRREESGDNNTIKLLSQREPRSHREHLYLWVPKKEESGGSRSSSNRDHLYLTGPHREQPCLPGPPKKQSGGSQSLKPPTKEPCFHKEHLRLLVPNREESGSNRSLKLLFHRDPGSRKEHPCLLRGSLLRAPMPFETPQREPMAVGSPQVALVPLCSSEGTPLLSMTHRRSPMLISFSTKGAYERLFSKESTCVTWSTQTCSRACPVPTRSSCPYIFPTDSNLIQLFLPESIHVCLFHKETKFSVQSKEAVPR</sequence>
<evidence type="ECO:0000313" key="3">
    <source>
        <dbReference type="Proteomes" id="UP001187343"/>
    </source>
</evidence>
<dbReference type="AlphaFoldDB" id="A0AA88PI55"/>
<feature type="compositionally biased region" description="Basic and acidic residues" evidence="1">
    <location>
        <begin position="62"/>
        <end position="86"/>
    </location>
</feature>
<feature type="region of interest" description="Disordered" evidence="1">
    <location>
        <begin position="62"/>
        <end position="111"/>
    </location>
</feature>
<accession>A0AA88PI55</accession>
<name>A0AA88PI55_9TELE</name>
<gene>
    <name evidence="2" type="ORF">Q8A67_018692</name>
</gene>
<keyword evidence="3" id="KW-1185">Reference proteome</keyword>
<evidence type="ECO:0000256" key="1">
    <source>
        <dbReference type="SAM" id="MobiDB-lite"/>
    </source>
</evidence>
<dbReference type="EMBL" id="JAUYZG010000018">
    <property type="protein sequence ID" value="KAK2881424.1"/>
    <property type="molecule type" value="Genomic_DNA"/>
</dbReference>
<reference evidence="2" key="1">
    <citation type="submission" date="2023-08" db="EMBL/GenBank/DDBJ databases">
        <title>Chromosome-level Genome Assembly of mud carp (Cirrhinus molitorella).</title>
        <authorList>
            <person name="Liu H."/>
        </authorList>
    </citation>
    <scope>NUCLEOTIDE SEQUENCE</scope>
    <source>
        <strain evidence="2">Prfri</strain>
        <tissue evidence="2">Muscle</tissue>
    </source>
</reference>
<evidence type="ECO:0000313" key="2">
    <source>
        <dbReference type="EMBL" id="KAK2881424.1"/>
    </source>
</evidence>
<organism evidence="2 3">
    <name type="scientific">Cirrhinus molitorella</name>
    <name type="common">mud carp</name>
    <dbReference type="NCBI Taxonomy" id="172907"/>
    <lineage>
        <taxon>Eukaryota</taxon>
        <taxon>Metazoa</taxon>
        <taxon>Chordata</taxon>
        <taxon>Craniata</taxon>
        <taxon>Vertebrata</taxon>
        <taxon>Euteleostomi</taxon>
        <taxon>Actinopterygii</taxon>
        <taxon>Neopterygii</taxon>
        <taxon>Teleostei</taxon>
        <taxon>Ostariophysi</taxon>
        <taxon>Cypriniformes</taxon>
        <taxon>Cyprinidae</taxon>
        <taxon>Labeoninae</taxon>
        <taxon>Labeonini</taxon>
        <taxon>Cirrhinus</taxon>
    </lineage>
</organism>
<comment type="caution">
    <text evidence="2">The sequence shown here is derived from an EMBL/GenBank/DDBJ whole genome shotgun (WGS) entry which is preliminary data.</text>
</comment>
<dbReference type="Proteomes" id="UP001187343">
    <property type="component" value="Unassembled WGS sequence"/>
</dbReference>